<dbReference type="EMBL" id="CP013200">
    <property type="protein sequence ID" value="ALO67286.1"/>
    <property type="molecule type" value="Genomic_DNA"/>
</dbReference>
<evidence type="ECO:0000256" key="1">
    <source>
        <dbReference type="ARBA" id="ARBA00009670"/>
    </source>
</evidence>
<organism evidence="3 4">
    <name type="scientific">Arthrobacter alpinus</name>
    <dbReference type="NCBI Taxonomy" id="656366"/>
    <lineage>
        <taxon>Bacteria</taxon>
        <taxon>Bacillati</taxon>
        <taxon>Actinomycetota</taxon>
        <taxon>Actinomycetes</taxon>
        <taxon>Micrococcales</taxon>
        <taxon>Micrococcaceae</taxon>
        <taxon>Arthrobacter</taxon>
    </lineage>
</organism>
<feature type="domain" description="Protein kinase" evidence="2">
    <location>
        <begin position="1"/>
        <end position="64"/>
    </location>
</feature>
<dbReference type="InterPro" id="IPR050154">
    <property type="entry name" value="UbiB_kinase"/>
</dbReference>
<dbReference type="GO" id="GO:0004672">
    <property type="term" value="F:protein kinase activity"/>
    <property type="evidence" value="ECO:0007669"/>
    <property type="project" value="InterPro"/>
</dbReference>
<evidence type="ECO:0000259" key="2">
    <source>
        <dbReference type="PROSITE" id="PS50011"/>
    </source>
</evidence>
<reference evidence="3 4" key="2">
    <citation type="journal article" date="2016" name="J. Biotechnol.">
        <title>Complete genome sequence of Arthrobacter alpinus ERGS4:06, a yellow pigmented bacterium tolerant to cold and radiations isolated from Sikkim Himalaya.</title>
        <authorList>
            <person name="Kumar R."/>
            <person name="Singh D."/>
            <person name="Swarnkar M.K."/>
            <person name="Singh A.K."/>
            <person name="Kumar S."/>
        </authorList>
    </citation>
    <scope>NUCLEOTIDE SEQUENCE [LARGE SCALE GENOMIC DNA]</scope>
    <source>
        <strain evidence="3 4">ERGS4:06</strain>
    </source>
</reference>
<dbReference type="InterPro" id="IPR000719">
    <property type="entry name" value="Prot_kinase_dom"/>
</dbReference>
<dbReference type="InterPro" id="IPR011009">
    <property type="entry name" value="Kinase-like_dom_sf"/>
</dbReference>
<dbReference type="Pfam" id="PF03109">
    <property type="entry name" value="ABC1"/>
    <property type="match status" value="1"/>
</dbReference>
<sequence length="64" mass="7143">MIMEDGFFHADPHLGNLFVEPSGRIALIDFGMVGEVREELPDQLSRFLLALTRTGPSGHFWSSP</sequence>
<dbReference type="SUPFAM" id="SSF56112">
    <property type="entry name" value="Protein kinase-like (PK-like)"/>
    <property type="match status" value="1"/>
</dbReference>
<dbReference type="GO" id="GO:0005524">
    <property type="term" value="F:ATP binding"/>
    <property type="evidence" value="ECO:0007669"/>
    <property type="project" value="InterPro"/>
</dbReference>
<proteinExistence type="inferred from homology"/>
<dbReference type="InterPro" id="IPR004147">
    <property type="entry name" value="ABC1_dom"/>
</dbReference>
<evidence type="ECO:0000313" key="3">
    <source>
        <dbReference type="EMBL" id="ALO67286.1"/>
    </source>
</evidence>
<accession>A0A0S2M102</accession>
<dbReference type="AlphaFoldDB" id="A0A0S2M102"/>
<dbReference type="Proteomes" id="UP000059574">
    <property type="component" value="Chromosome"/>
</dbReference>
<name>A0A0S2M102_9MICC</name>
<dbReference type="PANTHER" id="PTHR10566:SF113">
    <property type="entry name" value="PROTEIN ACTIVITY OF BC1 COMPLEX KINASE 7, CHLOROPLASTIC"/>
    <property type="match status" value="1"/>
</dbReference>
<reference evidence="4" key="1">
    <citation type="submission" date="2015-11" db="EMBL/GenBank/DDBJ databases">
        <authorList>
            <person name="Kumar R."/>
            <person name="Singh D."/>
            <person name="Swarnkar M.K."/>
            <person name="Singh A.K."/>
            <person name="Kumar S."/>
        </authorList>
    </citation>
    <scope>NUCLEOTIDE SEQUENCE [LARGE SCALE GENOMIC DNA]</scope>
    <source>
        <strain evidence="4">ERGS4:06</strain>
    </source>
</reference>
<evidence type="ECO:0000313" key="4">
    <source>
        <dbReference type="Proteomes" id="UP000059574"/>
    </source>
</evidence>
<comment type="similarity">
    <text evidence="1">Belongs to the protein kinase superfamily. ADCK protein kinase family.</text>
</comment>
<dbReference type="PROSITE" id="PS50011">
    <property type="entry name" value="PROTEIN_KINASE_DOM"/>
    <property type="match status" value="1"/>
</dbReference>
<gene>
    <name evidence="3" type="ORF">AS189_13220</name>
</gene>
<dbReference type="PANTHER" id="PTHR10566">
    <property type="entry name" value="CHAPERONE-ACTIVITY OF BC1 COMPLEX CABC1 -RELATED"/>
    <property type="match status" value="1"/>
</dbReference>
<dbReference type="RefSeq" id="WP_062289798.1">
    <property type="nucleotide sequence ID" value="NZ_CP013200.1"/>
</dbReference>
<protein>
    <recommendedName>
        <fullName evidence="2">Protein kinase domain-containing protein</fullName>
    </recommendedName>
</protein>